<keyword evidence="7" id="KW-0333">Golgi apparatus</keyword>
<evidence type="ECO:0000313" key="10">
    <source>
        <dbReference type="EMBL" id="CAH3109198.1"/>
    </source>
</evidence>
<name>A0ABN8NIM2_9CNID</name>
<evidence type="ECO:0000259" key="8">
    <source>
        <dbReference type="Pfam" id="PF11817"/>
    </source>
</evidence>
<organism evidence="10 11">
    <name type="scientific">Porites lobata</name>
    <dbReference type="NCBI Taxonomy" id="104759"/>
    <lineage>
        <taxon>Eukaryota</taxon>
        <taxon>Metazoa</taxon>
        <taxon>Cnidaria</taxon>
        <taxon>Anthozoa</taxon>
        <taxon>Hexacorallia</taxon>
        <taxon>Scleractinia</taxon>
        <taxon>Fungiina</taxon>
        <taxon>Poritidae</taxon>
        <taxon>Porites</taxon>
    </lineage>
</organism>
<evidence type="ECO:0000313" key="11">
    <source>
        <dbReference type="Proteomes" id="UP001159405"/>
    </source>
</evidence>
<evidence type="ECO:0000256" key="4">
    <source>
        <dbReference type="ARBA" id="ARBA00021520"/>
    </source>
</evidence>
<comment type="caution">
    <text evidence="10">The sequence shown here is derived from an EMBL/GenBank/DDBJ whole genome shotgun (WGS) entry which is preliminary data.</text>
</comment>
<dbReference type="EMBL" id="CALNXK010000021">
    <property type="protein sequence ID" value="CAH3109198.1"/>
    <property type="molecule type" value="Genomic_DNA"/>
</dbReference>
<dbReference type="InterPro" id="IPR021773">
    <property type="entry name" value="TPC11"/>
</dbReference>
<evidence type="ECO:0000256" key="6">
    <source>
        <dbReference type="ARBA" id="ARBA00022892"/>
    </source>
</evidence>
<evidence type="ECO:0000256" key="7">
    <source>
        <dbReference type="ARBA" id="ARBA00023034"/>
    </source>
</evidence>
<keyword evidence="6" id="KW-0931">ER-Golgi transport</keyword>
<dbReference type="Proteomes" id="UP001159405">
    <property type="component" value="Unassembled WGS sequence"/>
</dbReference>
<comment type="function">
    <text evidence="1">Involved in endoplasmic reticulum to Golgi apparatus trafficking at a very early stage.</text>
</comment>
<evidence type="ECO:0000259" key="9">
    <source>
        <dbReference type="Pfam" id="PF12742"/>
    </source>
</evidence>
<dbReference type="Pfam" id="PF12742">
    <property type="entry name" value="Gryzun-like"/>
    <property type="match status" value="1"/>
</dbReference>
<sequence>MAAASEFPTELATRPLGLVALIGLDIHNKPLHKAIWESFSVNRHPERVPLSFRLLSTDHEFPKAKSKRSTYEWYIPKGILKTKWMHKHLYLSPAVVVMFYELDWDDSQWKEKQTECASKLEKVRSSLQDQNTKVAVVLIQKNAPLPPGDDMQALERAATLCSACDLSAKSLFVLPHTDHLIGYTIRLENAFYDLAQSYYHGECRRVKAHKEFLNKGTHQLLLVRHQFKIAFFNELRQDPHSAIKHYRQAYGLLGELKTSDINMLEIKVVAGFVNYKICRLSFQASAPLDAISQFRKHVDLFKEKVGAAELAFEHSAWLSKQFSLFGELFDEAIRNGLTALQTQHPGFYYQQAANNAILRRQLCQGLCHTTTPLSMNPLENAGNLDFFGQRPWRQGFQGTEPPDAAIEHAGIIALQAQEIQVDHSWIIIPLLSSAVAQFKKYKSPRMKRYLMVQMGEEYYHARDFSKALMLLSRVKWDYCREKWWSLLTSVLITSLRCAYLVGNIQEYVTLSLELMGRYAENSPEEKTRCQTNLIQVMSNESPEPEPGCDFEAVEEAKELWKTLKASAQSPQVFTIQMEQIAPFVECKAVFGSTVTTADSTILLQIYLRVTCPFPIRFSKLAVFFSNQFYNQQCVVESGLTQGEGGLYLLPAKTKVIPFMLVPQPEDVGKQLQVTSVALELGSPDSRCAVLVWSGGGGEGASTHHSFVSYGLKSASKEDQLDWDDLRIVSKIKIEPRKPKINVKLKYEPPALLNEFYELQLAIESLEETPVKDLRVWLGFQDEQESTEKTAVICSKAPTADQPVGQKQSFIEFTVEEVNEKILNSYFFKCSQVGSRTVIAKIVYSVDVPVKPNDIPVTCTCVKEDSVVIKTVMPFEFSLSLTSLKLERLDQVFEDEPFLLLAAIKCTSPWPVTMVTSTLNMSPEVAIVGEEMGSHLQGISLQQGESASECYCLSVREGVNRLKVVNIGSLALQWRRTSADEKFPVVVTELTFPSVAVESVPFAIQTDLPAYGCVQTPLCVSYLVRNRTLQVQEVEVTVEPSDAFMYSGHKQIQFRLLPSGDHRLKFSLYPLSPGYLTLPKLHFNLPRFQVSWDEHAQKMVPTNVFVKVRNSFLLAFNLPVK</sequence>
<evidence type="ECO:0000256" key="2">
    <source>
        <dbReference type="ARBA" id="ARBA00004222"/>
    </source>
</evidence>
<comment type="similarity">
    <text evidence="3">Belongs to the TRAPPC11 family.</text>
</comment>
<reference evidence="10 11" key="1">
    <citation type="submission" date="2022-05" db="EMBL/GenBank/DDBJ databases">
        <authorList>
            <consortium name="Genoscope - CEA"/>
            <person name="William W."/>
        </authorList>
    </citation>
    <scope>NUCLEOTIDE SEQUENCE [LARGE SCALE GENOMIC DNA]</scope>
</reference>
<dbReference type="PANTHER" id="PTHR14374">
    <property type="entry name" value="FOIE GRAS"/>
    <property type="match status" value="1"/>
</dbReference>
<evidence type="ECO:0000256" key="3">
    <source>
        <dbReference type="ARBA" id="ARBA00007051"/>
    </source>
</evidence>
<comment type="subcellular location">
    <subcellularLocation>
        <location evidence="2">Golgi apparatus</location>
        <location evidence="2">cis-Golgi network</location>
    </subcellularLocation>
</comment>
<dbReference type="PANTHER" id="PTHR14374:SF0">
    <property type="entry name" value="TRAFFICKING PROTEIN PARTICLE COMPLEX SUBUNIT 11"/>
    <property type="match status" value="1"/>
</dbReference>
<accession>A0ABN8NIM2</accession>
<protein>
    <recommendedName>
        <fullName evidence="4">Trafficking protein particle complex subunit 11</fullName>
    </recommendedName>
</protein>
<proteinExistence type="inferred from homology"/>
<evidence type="ECO:0000256" key="1">
    <source>
        <dbReference type="ARBA" id="ARBA00001995"/>
    </source>
</evidence>
<evidence type="ECO:0000256" key="5">
    <source>
        <dbReference type="ARBA" id="ARBA00022448"/>
    </source>
</evidence>
<dbReference type="Pfam" id="PF11817">
    <property type="entry name" value="Foie-gras_1"/>
    <property type="match status" value="1"/>
</dbReference>
<keyword evidence="11" id="KW-1185">Reference proteome</keyword>
<gene>
    <name evidence="10" type="ORF">PLOB_00017637</name>
</gene>
<dbReference type="InterPro" id="IPR025876">
    <property type="entry name" value="TRAPPC11_C"/>
</dbReference>
<feature type="domain" description="Trafficking protein particle complex subunit 11" evidence="8">
    <location>
        <begin position="262"/>
        <end position="517"/>
    </location>
</feature>
<keyword evidence="5" id="KW-0813">Transport</keyword>
<feature type="domain" description="Trafficking protein particle complex subunit 11 C-terminal" evidence="9">
    <location>
        <begin position="1031"/>
        <end position="1080"/>
    </location>
</feature>